<dbReference type="Gene3D" id="3.30.70.1480">
    <property type="entry name" value="GK1464-like"/>
    <property type="match status" value="1"/>
</dbReference>
<keyword evidence="3" id="KW-1185">Reference proteome</keyword>
<organism evidence="2 3">
    <name type="scientific">Metabacillus endolithicus</name>
    <dbReference type="NCBI Taxonomy" id="1535204"/>
    <lineage>
        <taxon>Bacteria</taxon>
        <taxon>Bacillati</taxon>
        <taxon>Bacillota</taxon>
        <taxon>Bacilli</taxon>
        <taxon>Bacillales</taxon>
        <taxon>Bacillaceae</taxon>
        <taxon>Metabacillus</taxon>
    </lineage>
</organism>
<feature type="domain" description="GK1464-like" evidence="1">
    <location>
        <begin position="3"/>
        <end position="100"/>
    </location>
</feature>
<evidence type="ECO:0000259" key="1">
    <source>
        <dbReference type="Pfam" id="PF18681"/>
    </source>
</evidence>
<sequence>MEYTNRDDVVRELQQSFQPLMTKYGIEDIGVFEEQGQKDIYHMGYTIRKEGKTYMIHTPYLKNEEGQLAPGRDLWTVETDEANTEDVSGFDNLDDALQSI</sequence>
<dbReference type="InterPro" id="IPR040915">
    <property type="entry name" value="GK1464-like_dom"/>
</dbReference>
<reference evidence="3" key="1">
    <citation type="journal article" date="2019" name="Int. J. Syst. Evol. Microbiol.">
        <title>The Global Catalogue of Microorganisms (GCM) 10K type strain sequencing project: providing services to taxonomists for standard genome sequencing and annotation.</title>
        <authorList>
            <consortium name="The Broad Institute Genomics Platform"/>
            <consortium name="The Broad Institute Genome Sequencing Center for Infectious Disease"/>
            <person name="Wu L."/>
            <person name="Ma J."/>
        </authorList>
    </citation>
    <scope>NUCLEOTIDE SEQUENCE [LARGE SCALE GENOMIC DNA]</scope>
    <source>
        <strain evidence="3">CGMCC 1.15474</strain>
    </source>
</reference>
<dbReference type="EMBL" id="JBHUIK010000008">
    <property type="protein sequence ID" value="MFD2216717.1"/>
    <property type="molecule type" value="Genomic_DNA"/>
</dbReference>
<name>A0ABW5C3G4_9BACI</name>
<dbReference type="Proteomes" id="UP001597318">
    <property type="component" value="Unassembled WGS sequence"/>
</dbReference>
<dbReference type="RefSeq" id="WP_247339382.1">
    <property type="nucleotide sequence ID" value="NZ_CP095550.1"/>
</dbReference>
<gene>
    <name evidence="2" type="ORF">ACFSKK_23860</name>
</gene>
<proteinExistence type="predicted"/>
<protein>
    <submittedName>
        <fullName evidence="2">DUF5634 family protein</fullName>
    </submittedName>
</protein>
<accession>A0ABW5C3G4</accession>
<dbReference type="InterPro" id="IPR028990">
    <property type="entry name" value="GK1464-like"/>
</dbReference>
<evidence type="ECO:0000313" key="2">
    <source>
        <dbReference type="EMBL" id="MFD2216717.1"/>
    </source>
</evidence>
<dbReference type="Pfam" id="PF18681">
    <property type="entry name" value="DUF5634"/>
    <property type="match status" value="1"/>
</dbReference>
<comment type="caution">
    <text evidence="2">The sequence shown here is derived from an EMBL/GenBank/DDBJ whole genome shotgun (WGS) entry which is preliminary data.</text>
</comment>
<dbReference type="SUPFAM" id="SSF143579">
    <property type="entry name" value="GK1464-like"/>
    <property type="match status" value="1"/>
</dbReference>
<evidence type="ECO:0000313" key="3">
    <source>
        <dbReference type="Proteomes" id="UP001597318"/>
    </source>
</evidence>